<evidence type="ECO:0000313" key="2">
    <source>
        <dbReference type="EMBL" id="TDT44266.1"/>
    </source>
</evidence>
<evidence type="ECO:0000313" key="3">
    <source>
        <dbReference type="Proteomes" id="UP000295830"/>
    </source>
</evidence>
<reference evidence="2 3" key="1">
    <citation type="submission" date="2019-03" db="EMBL/GenBank/DDBJ databases">
        <title>Genomic Encyclopedia of Type Strains, Phase IV (KMG-IV): sequencing the most valuable type-strain genomes for metagenomic binning, comparative biology and taxonomic classification.</title>
        <authorList>
            <person name="Goeker M."/>
        </authorList>
    </citation>
    <scope>NUCLEOTIDE SEQUENCE [LARGE SCALE GENOMIC DNA]</scope>
    <source>
        <strain evidence="2 3">DSM 15505</strain>
    </source>
</reference>
<name>A0A4R7K1D8_9GAMM</name>
<accession>A0A4R7K1D8</accession>
<keyword evidence="1" id="KW-1133">Transmembrane helix</keyword>
<dbReference type="RefSeq" id="WP_208296999.1">
    <property type="nucleotide sequence ID" value="NZ_SOAX01000001.1"/>
</dbReference>
<keyword evidence="1" id="KW-0812">Transmembrane</keyword>
<proteinExistence type="predicted"/>
<dbReference type="AlphaFoldDB" id="A0A4R7K1D8"/>
<dbReference type="Proteomes" id="UP000295830">
    <property type="component" value="Unassembled WGS sequence"/>
</dbReference>
<gene>
    <name evidence="2" type="ORF">DES49_0367</name>
</gene>
<protein>
    <submittedName>
        <fullName evidence="2">Uncharacterized protein</fullName>
    </submittedName>
</protein>
<keyword evidence="3" id="KW-1185">Reference proteome</keyword>
<evidence type="ECO:0000256" key="1">
    <source>
        <dbReference type="SAM" id="Phobius"/>
    </source>
</evidence>
<feature type="transmembrane region" description="Helical" evidence="1">
    <location>
        <begin position="32"/>
        <end position="50"/>
    </location>
</feature>
<sequence length="53" mass="5787">MRTLGLLLMLSALAMLMAMVVGTIDPELWQSLLSYGLLFAGVFCFTAGVIRNH</sequence>
<dbReference type="EMBL" id="SOAX01000001">
    <property type="protein sequence ID" value="TDT44266.1"/>
    <property type="molecule type" value="Genomic_DNA"/>
</dbReference>
<keyword evidence="1" id="KW-0472">Membrane</keyword>
<comment type="caution">
    <text evidence="2">The sequence shown here is derived from an EMBL/GenBank/DDBJ whole genome shotgun (WGS) entry which is preliminary data.</text>
</comment>
<organism evidence="2 3">
    <name type="scientific">Halospina denitrificans</name>
    <dbReference type="NCBI Taxonomy" id="332522"/>
    <lineage>
        <taxon>Bacteria</taxon>
        <taxon>Pseudomonadati</taxon>
        <taxon>Pseudomonadota</taxon>
        <taxon>Gammaproteobacteria</taxon>
        <taxon>Halospina</taxon>
    </lineage>
</organism>